<dbReference type="RefSeq" id="WP_160619137.1">
    <property type="nucleotide sequence ID" value="NZ_CP047652.1"/>
</dbReference>
<evidence type="ECO:0000256" key="1">
    <source>
        <dbReference type="SAM" id="MobiDB-lite"/>
    </source>
</evidence>
<name>A0A6P1NHQ8_9PROT</name>
<dbReference type="AlphaFoldDB" id="A0A6P1NHQ8"/>
<reference evidence="2 3" key="1">
    <citation type="submission" date="2020-01" db="EMBL/GenBank/DDBJ databases">
        <title>Genome sequencing of strain KACC 21507.</title>
        <authorList>
            <person name="Heo J."/>
            <person name="Kim S.-J."/>
            <person name="Kim J.-S."/>
            <person name="Hong S.-B."/>
            <person name="Kwon S.-W."/>
        </authorList>
    </citation>
    <scope>NUCLEOTIDE SEQUENCE [LARGE SCALE GENOMIC DNA]</scope>
    <source>
        <strain evidence="2 3">KACC 21507</strain>
    </source>
</reference>
<dbReference type="KEGG" id="bomb:GT348_07280"/>
<accession>A0A6P1NHQ8</accession>
<protein>
    <submittedName>
        <fullName evidence="2">Uncharacterized protein</fullName>
    </submittedName>
</protein>
<keyword evidence="3" id="KW-1185">Reference proteome</keyword>
<gene>
    <name evidence="2" type="ORF">GT348_07280</name>
</gene>
<feature type="region of interest" description="Disordered" evidence="1">
    <location>
        <begin position="39"/>
        <end position="58"/>
    </location>
</feature>
<evidence type="ECO:0000313" key="3">
    <source>
        <dbReference type="Proteomes" id="UP000463975"/>
    </source>
</evidence>
<evidence type="ECO:0000313" key="2">
    <source>
        <dbReference type="EMBL" id="QHI96064.1"/>
    </source>
</evidence>
<proteinExistence type="predicted"/>
<feature type="compositionally biased region" description="Basic residues" evidence="1">
    <location>
        <begin position="41"/>
        <end position="58"/>
    </location>
</feature>
<sequence>MKQLSTIYHSIRPQAAVGGIVFSYGSDLSAVANHTPQHKQVTGRHGKAWHRHKSVAQK</sequence>
<dbReference type="EMBL" id="CP047652">
    <property type="protein sequence ID" value="QHI96064.1"/>
    <property type="molecule type" value="Genomic_DNA"/>
</dbReference>
<dbReference type="Proteomes" id="UP000463975">
    <property type="component" value="Chromosome"/>
</dbReference>
<organism evidence="2 3">
    <name type="scientific">Aristophania vespae</name>
    <dbReference type="NCBI Taxonomy" id="2697033"/>
    <lineage>
        <taxon>Bacteria</taxon>
        <taxon>Pseudomonadati</taxon>
        <taxon>Pseudomonadota</taxon>
        <taxon>Alphaproteobacteria</taxon>
        <taxon>Acetobacterales</taxon>
        <taxon>Acetobacteraceae</taxon>
        <taxon>Aristophania</taxon>
    </lineage>
</organism>